<evidence type="ECO:0000259" key="2">
    <source>
        <dbReference type="Pfam" id="PF13786"/>
    </source>
</evidence>
<feature type="domain" description="DUF4179" evidence="2">
    <location>
        <begin position="38"/>
        <end position="127"/>
    </location>
</feature>
<dbReference type="InterPro" id="IPR025436">
    <property type="entry name" value="DUF4179"/>
</dbReference>
<dbReference type="Pfam" id="PF13786">
    <property type="entry name" value="DUF4179"/>
    <property type="match status" value="1"/>
</dbReference>
<proteinExistence type="predicted"/>
<dbReference type="Pfam" id="PF18705">
    <property type="entry name" value="DUF5643"/>
    <property type="match status" value="1"/>
</dbReference>
<sequence length="419" mass="47206">MEKWEQELTKQVNRALPDHIDQRIQSTLNQLKRKPVKKPRLRIGIVAAALVFTYIVSMSYLSPTFVNVLNSFHDDGSVFEMLGDEGLKRGSQLDLAAKVDQQLQIDGQVLTITDVMYDGANIYLGWTASSSFDVEKYHKARISYTVNGKTIGYSGGEPIERLDDGTYAGVRIINPTNKLPDSFILGIVSFEGNQILAEIPVERRGESYTFAINKPASWNHIEIDYESITLFPTTTELVFNHRKTEGAYMRIQLYDESGRVLKPLSYGSQGYRDNGKSAYYFEPLDTIPETITIRPYLGSATSSSKVSAQWNGKPKTLSQGSAGALTILDQNHAENQLTLTYEISGEHLYDQAADIWLERDTGERIYPAKRPEPVRMPGYNNRYQITFKDVSVLENLNICTGQVNPYFLEGLEVTVDLQQ</sequence>
<gene>
    <name evidence="4" type="ORF">DNH61_04545</name>
</gene>
<dbReference type="OrthoDB" id="2541898at2"/>
<evidence type="ECO:0000259" key="3">
    <source>
        <dbReference type="Pfam" id="PF18705"/>
    </source>
</evidence>
<keyword evidence="1" id="KW-1133">Transmembrane helix</keyword>
<keyword evidence="1" id="KW-0472">Membrane</keyword>
<organism evidence="4 5">
    <name type="scientific">Paenibacillus sambharensis</name>
    <dbReference type="NCBI Taxonomy" id="1803190"/>
    <lineage>
        <taxon>Bacteria</taxon>
        <taxon>Bacillati</taxon>
        <taxon>Bacillota</taxon>
        <taxon>Bacilli</taxon>
        <taxon>Bacillales</taxon>
        <taxon>Paenibacillaceae</taxon>
        <taxon>Paenibacillus</taxon>
    </lineage>
</organism>
<dbReference type="Proteomes" id="UP000249522">
    <property type="component" value="Unassembled WGS sequence"/>
</dbReference>
<name>A0A2W1LZN8_9BACL</name>
<dbReference type="RefSeq" id="WP_111145489.1">
    <property type="nucleotide sequence ID" value="NZ_QKRB01000031.1"/>
</dbReference>
<comment type="caution">
    <text evidence="4">The sequence shown here is derived from an EMBL/GenBank/DDBJ whole genome shotgun (WGS) entry which is preliminary data.</text>
</comment>
<evidence type="ECO:0000313" key="4">
    <source>
        <dbReference type="EMBL" id="PZD97161.1"/>
    </source>
</evidence>
<keyword evidence="5" id="KW-1185">Reference proteome</keyword>
<dbReference type="EMBL" id="QKRB01000031">
    <property type="protein sequence ID" value="PZD97161.1"/>
    <property type="molecule type" value="Genomic_DNA"/>
</dbReference>
<feature type="domain" description="DUF5643" evidence="3">
    <location>
        <begin position="209"/>
        <end position="302"/>
    </location>
</feature>
<evidence type="ECO:0008006" key="6">
    <source>
        <dbReference type="Google" id="ProtNLM"/>
    </source>
</evidence>
<protein>
    <recommendedName>
        <fullName evidence="6">DUF4179 domain-containing protein</fullName>
    </recommendedName>
</protein>
<dbReference type="AlphaFoldDB" id="A0A2W1LZN8"/>
<reference evidence="4 5" key="1">
    <citation type="submission" date="2018-06" db="EMBL/GenBank/DDBJ databases">
        <title>Paenibacillus imtechensis sp. nov.</title>
        <authorList>
            <person name="Pinnaka A.K."/>
            <person name="Singh H."/>
            <person name="Kaur M."/>
        </authorList>
    </citation>
    <scope>NUCLEOTIDE SEQUENCE [LARGE SCALE GENOMIC DNA]</scope>
    <source>
        <strain evidence="4 5">SMB1</strain>
    </source>
</reference>
<dbReference type="Gene3D" id="2.60.40.1630">
    <property type="entry name" value="bacillus anthracis domain"/>
    <property type="match status" value="1"/>
</dbReference>
<evidence type="ECO:0000256" key="1">
    <source>
        <dbReference type="SAM" id="Phobius"/>
    </source>
</evidence>
<keyword evidence="1" id="KW-0812">Transmembrane</keyword>
<feature type="transmembrane region" description="Helical" evidence="1">
    <location>
        <begin position="41"/>
        <end position="61"/>
    </location>
</feature>
<accession>A0A2W1LZN8</accession>
<dbReference type="InterPro" id="IPR040680">
    <property type="entry name" value="DUF5643"/>
</dbReference>
<evidence type="ECO:0000313" key="5">
    <source>
        <dbReference type="Proteomes" id="UP000249522"/>
    </source>
</evidence>